<name>A0AAE0DEX5_9LECA</name>
<evidence type="ECO:0000256" key="4">
    <source>
        <dbReference type="SAM" id="Coils"/>
    </source>
</evidence>
<feature type="region of interest" description="Disordered" evidence="5">
    <location>
        <begin position="273"/>
        <end position="292"/>
    </location>
</feature>
<feature type="transmembrane region" description="Helical" evidence="6">
    <location>
        <begin position="313"/>
        <end position="332"/>
    </location>
</feature>
<sequence length="991" mass="106306">MSSPSPLIALRELSSSDSSTETASSSGGFSTGSGDTSLTTLTPPQSPHLKGDDRLDDVDLSSTTISGSPALSGGEEGPTSGDAEVEANGRRSSTVTSQLREAVQSGWKKVLNKKLTFAQVLFVFTINVVLLALQIITVLTSNQPTSVDWQSFQQEVNITEMQKALLQKAVEGVKAANITLDISKESLLTEIQLLQTERESLAAEKASLDDQKQLLELAKWTAYHEYIKGCAAYAKENITSTRCEEALHSFDKPPPHTSRDLPSGAYRRQLDFDHSTSKSPAVNASLGGDDMPPTHLTKVPEEPGGNNGLNTGLGVAVILLVVLVLTISIFRWRTVLSRWLRKLPHPAFDLGKSNHPDLSEKVLEKLRPDDHKAIQSTYPETSTSPYARETIPVGLRNRKDTTSQLAKGDIWTASFRGDTTAIQRLLDDGESSKLRTVHPRFGTPLQAAAQGGNVEAVKKFLRLNADPNLRGGRFDSCLQAGAYSGSDDVVDRLLASGANVNVIGGATGSPLHAAVERGSFKMVKMLVDAGADVTAEGGTYGHPLQIAAFRGNKDMVNLLLEQGADCNARSGDYGTALHAAAVEGHLEIVTILIHRSADVNALMETYGSPLQTACRQGYPKLATLLVNSDADIFVQDQQKRTPLHEAAQHGHASLAQTLLDRGADPDYSDADGWTALHHAALNGHDHITELLLKRGVNVSAQDKFGAQPLFRAAGLGYKNVVKLLLDAGAPVGASDAYGNTALHGPASDDDVTVHRLLLERGANVDAQGDDNRTPLHRASQNGNITNVRLLLDYHAKAYLQDNDQATALHTAVCQGHEDIALLLLEQPDVDVNARSGSAVQETIGRGKVKLFNSMMSKNVAINAQGSRYGSFVQAAACSGNMLIFKLLLEKRANLNIQGGEFGSAIQAAAFYGRTELANVLLENGANPNTKGGRFGCALNAARKSKVASSVREEMIRLLVAYGAEEYPPSGHELERWVLTPGGWTWLPPDSL</sequence>
<dbReference type="SMART" id="SM00248">
    <property type="entry name" value="ANK"/>
    <property type="match status" value="14"/>
</dbReference>
<feature type="repeat" description="ANK" evidence="3">
    <location>
        <begin position="770"/>
        <end position="802"/>
    </location>
</feature>
<dbReference type="AlphaFoldDB" id="A0AAE0DEX5"/>
<dbReference type="PRINTS" id="PR01415">
    <property type="entry name" value="ANKYRIN"/>
</dbReference>
<dbReference type="PANTHER" id="PTHR24198:SF165">
    <property type="entry name" value="ANKYRIN REPEAT-CONTAINING PROTEIN-RELATED"/>
    <property type="match status" value="1"/>
</dbReference>
<dbReference type="Gene3D" id="1.25.40.20">
    <property type="entry name" value="Ankyrin repeat-containing domain"/>
    <property type="match status" value="4"/>
</dbReference>
<organism evidence="7 8">
    <name type="scientific">Lepraria neglecta</name>
    <dbReference type="NCBI Taxonomy" id="209136"/>
    <lineage>
        <taxon>Eukaryota</taxon>
        <taxon>Fungi</taxon>
        <taxon>Dikarya</taxon>
        <taxon>Ascomycota</taxon>
        <taxon>Pezizomycotina</taxon>
        <taxon>Lecanoromycetes</taxon>
        <taxon>OSLEUM clade</taxon>
        <taxon>Lecanoromycetidae</taxon>
        <taxon>Lecanorales</taxon>
        <taxon>Lecanorineae</taxon>
        <taxon>Stereocaulaceae</taxon>
        <taxon>Lepraria</taxon>
    </lineage>
</organism>
<feature type="repeat" description="ANK" evidence="3">
    <location>
        <begin position="900"/>
        <end position="932"/>
    </location>
</feature>
<dbReference type="PANTHER" id="PTHR24198">
    <property type="entry name" value="ANKYRIN REPEAT AND PROTEIN KINASE DOMAIN-CONTAINING PROTEIN"/>
    <property type="match status" value="1"/>
</dbReference>
<keyword evidence="6" id="KW-0812">Transmembrane</keyword>
<evidence type="ECO:0000256" key="3">
    <source>
        <dbReference type="PROSITE-ProRule" id="PRU00023"/>
    </source>
</evidence>
<dbReference type="InterPro" id="IPR036770">
    <property type="entry name" value="Ankyrin_rpt-contain_sf"/>
</dbReference>
<reference evidence="7" key="1">
    <citation type="submission" date="2022-11" db="EMBL/GenBank/DDBJ databases">
        <title>Chromosomal genome sequence assembly and mating type (MAT) locus characterization of the leprose asexual lichenized fungus Lepraria neglecta (Nyl.) Erichsen.</title>
        <authorList>
            <person name="Allen J.L."/>
            <person name="Pfeffer B."/>
        </authorList>
    </citation>
    <scope>NUCLEOTIDE SEQUENCE</scope>
    <source>
        <strain evidence="7">Allen 5258</strain>
    </source>
</reference>
<protein>
    <recommendedName>
        <fullName evidence="9">Ankyrin</fullName>
    </recommendedName>
</protein>
<feature type="repeat" description="ANK" evidence="3">
    <location>
        <begin position="638"/>
        <end position="670"/>
    </location>
</feature>
<dbReference type="EMBL" id="JASNWA010000011">
    <property type="protein sequence ID" value="KAK3167096.1"/>
    <property type="molecule type" value="Genomic_DNA"/>
</dbReference>
<feature type="transmembrane region" description="Helical" evidence="6">
    <location>
        <begin position="115"/>
        <end position="136"/>
    </location>
</feature>
<comment type="caution">
    <text evidence="7">The sequence shown here is derived from an EMBL/GenBank/DDBJ whole genome shotgun (WGS) entry which is preliminary data.</text>
</comment>
<evidence type="ECO:0000256" key="6">
    <source>
        <dbReference type="SAM" id="Phobius"/>
    </source>
</evidence>
<feature type="region of interest" description="Disordered" evidence="5">
    <location>
        <begin position="1"/>
        <end position="97"/>
    </location>
</feature>
<evidence type="ECO:0008006" key="9">
    <source>
        <dbReference type="Google" id="ProtNLM"/>
    </source>
</evidence>
<feature type="repeat" description="ANK" evidence="3">
    <location>
        <begin position="671"/>
        <end position="703"/>
    </location>
</feature>
<keyword evidence="6" id="KW-0472">Membrane</keyword>
<feature type="repeat" description="ANK" evidence="3">
    <location>
        <begin position="737"/>
        <end position="769"/>
    </location>
</feature>
<dbReference type="PROSITE" id="PS50088">
    <property type="entry name" value="ANK_REPEAT"/>
    <property type="match status" value="11"/>
</dbReference>
<evidence type="ECO:0000256" key="5">
    <source>
        <dbReference type="SAM" id="MobiDB-lite"/>
    </source>
</evidence>
<evidence type="ECO:0000313" key="7">
    <source>
        <dbReference type="EMBL" id="KAK3167096.1"/>
    </source>
</evidence>
<feature type="compositionally biased region" description="Polar residues" evidence="5">
    <location>
        <begin position="60"/>
        <end position="69"/>
    </location>
</feature>
<feature type="repeat" description="ANK" evidence="3">
    <location>
        <begin position="440"/>
        <end position="472"/>
    </location>
</feature>
<accession>A0AAE0DEX5</accession>
<proteinExistence type="predicted"/>
<keyword evidence="2 3" id="KW-0040">ANK repeat</keyword>
<dbReference type="InterPro" id="IPR002110">
    <property type="entry name" value="Ankyrin_rpt"/>
</dbReference>
<keyword evidence="8" id="KW-1185">Reference proteome</keyword>
<feature type="repeat" description="ANK" evidence="3">
    <location>
        <begin position="506"/>
        <end position="538"/>
    </location>
</feature>
<keyword evidence="1" id="KW-0677">Repeat</keyword>
<evidence type="ECO:0000313" key="8">
    <source>
        <dbReference type="Proteomes" id="UP001276659"/>
    </source>
</evidence>
<evidence type="ECO:0000256" key="1">
    <source>
        <dbReference type="ARBA" id="ARBA00022737"/>
    </source>
</evidence>
<keyword evidence="6" id="KW-1133">Transmembrane helix</keyword>
<dbReference type="Pfam" id="PF12796">
    <property type="entry name" value="Ank_2"/>
    <property type="match status" value="4"/>
</dbReference>
<feature type="repeat" description="ANK" evidence="3">
    <location>
        <begin position="572"/>
        <end position="604"/>
    </location>
</feature>
<feature type="coiled-coil region" evidence="4">
    <location>
        <begin position="184"/>
        <end position="218"/>
    </location>
</feature>
<feature type="compositionally biased region" description="Low complexity" evidence="5">
    <location>
        <begin position="13"/>
        <end position="43"/>
    </location>
</feature>
<dbReference type="PROSITE" id="PS50297">
    <property type="entry name" value="ANK_REP_REGION"/>
    <property type="match status" value="8"/>
</dbReference>
<evidence type="ECO:0000256" key="2">
    <source>
        <dbReference type="ARBA" id="ARBA00023043"/>
    </source>
</evidence>
<keyword evidence="4" id="KW-0175">Coiled coil</keyword>
<gene>
    <name evidence="7" type="ORF">OEA41_010221</name>
</gene>
<dbReference type="Proteomes" id="UP001276659">
    <property type="component" value="Unassembled WGS sequence"/>
</dbReference>
<feature type="repeat" description="ANK" evidence="3">
    <location>
        <begin position="543"/>
        <end position="571"/>
    </location>
</feature>
<dbReference type="SUPFAM" id="SSF48403">
    <property type="entry name" value="Ankyrin repeat"/>
    <property type="match status" value="2"/>
</dbReference>
<feature type="repeat" description="ANK" evidence="3">
    <location>
        <begin position="704"/>
        <end position="736"/>
    </location>
</feature>
<feature type="repeat" description="ANK" evidence="3">
    <location>
        <begin position="803"/>
        <end position="836"/>
    </location>
</feature>